<dbReference type="Gene3D" id="3.40.50.2000">
    <property type="entry name" value="Glycogen Phosphorylase B"/>
    <property type="match status" value="2"/>
</dbReference>
<proteinExistence type="predicted"/>
<reference evidence="1" key="1">
    <citation type="submission" date="2020-10" db="EMBL/GenBank/DDBJ databases">
        <authorList>
            <person name="Gilroy R."/>
        </authorList>
    </citation>
    <scope>NUCLEOTIDE SEQUENCE</scope>
    <source>
        <strain evidence="1">G3-4614</strain>
    </source>
</reference>
<name>A0A9D9H8C8_9BACT</name>
<organism evidence="1 2">
    <name type="scientific">Candidatus Caccoplasma merdipullorum</name>
    <dbReference type="NCBI Taxonomy" id="2840718"/>
    <lineage>
        <taxon>Bacteria</taxon>
        <taxon>Pseudomonadati</taxon>
        <taxon>Bacteroidota</taxon>
        <taxon>Bacteroidia</taxon>
        <taxon>Bacteroidales</taxon>
        <taxon>Bacteroidaceae</taxon>
        <taxon>Bacteroidaceae incertae sedis</taxon>
        <taxon>Candidatus Caccoplasma</taxon>
    </lineage>
</organism>
<accession>A0A9D9H8C8</accession>
<protein>
    <submittedName>
        <fullName evidence="1">Glycosyltransferase family 1 protein</fullName>
    </submittedName>
</protein>
<dbReference type="EMBL" id="JADIMW010000074">
    <property type="protein sequence ID" value="MBO8438623.1"/>
    <property type="molecule type" value="Genomic_DNA"/>
</dbReference>
<gene>
    <name evidence="1" type="ORF">IAC54_06980</name>
</gene>
<dbReference type="Proteomes" id="UP000823636">
    <property type="component" value="Unassembled WGS sequence"/>
</dbReference>
<comment type="caution">
    <text evidence="1">The sequence shown here is derived from an EMBL/GenBank/DDBJ whole genome shotgun (WGS) entry which is preliminary data.</text>
</comment>
<evidence type="ECO:0000313" key="2">
    <source>
        <dbReference type="Proteomes" id="UP000823636"/>
    </source>
</evidence>
<sequence>MKILLIGEYSNLHWTLSEALRQLGHEVTVVSDGCGWMDNRRDIDLTLKDSTLKSRLAYRARLLEILSRLRGYDVVQVISPVFLRMGLSEVRRVFKYLKRNNGSIFLGAFGTDYYYTKTCLEGAFRYSDFGAPRNGVFESLEDNTLWNESPLKEHNIYIAEECNGIIACLYEYYRSYSPVFGEKAAYVPLPINTDAITPSAVYDGKVRFFIGIQKHKARLKGSDIMLEALRKVADAYPATTELHVAESVPYHEYSRMMRGCNLLIDQLYSYTPGMNALQGMASGMAVAGGGEEEMYALLGETENKPVINVVPDNDELFRIFTDIARHPETLQERGNASRLFVEKHHDYKKVAEKYLAFWNSKI</sequence>
<dbReference type="AlphaFoldDB" id="A0A9D9H8C8"/>
<dbReference type="SUPFAM" id="SSF53756">
    <property type="entry name" value="UDP-Glycosyltransferase/glycogen phosphorylase"/>
    <property type="match status" value="1"/>
</dbReference>
<evidence type="ECO:0000313" key="1">
    <source>
        <dbReference type="EMBL" id="MBO8438623.1"/>
    </source>
</evidence>
<reference evidence="1" key="2">
    <citation type="journal article" date="2021" name="PeerJ">
        <title>Extensive microbial diversity within the chicken gut microbiome revealed by metagenomics and culture.</title>
        <authorList>
            <person name="Gilroy R."/>
            <person name="Ravi A."/>
            <person name="Getino M."/>
            <person name="Pursley I."/>
            <person name="Horton D.L."/>
            <person name="Alikhan N.F."/>
            <person name="Baker D."/>
            <person name="Gharbi K."/>
            <person name="Hall N."/>
            <person name="Watson M."/>
            <person name="Adriaenssens E.M."/>
            <person name="Foster-Nyarko E."/>
            <person name="Jarju S."/>
            <person name="Secka A."/>
            <person name="Antonio M."/>
            <person name="Oren A."/>
            <person name="Chaudhuri R.R."/>
            <person name="La Ragione R."/>
            <person name="Hildebrand F."/>
            <person name="Pallen M.J."/>
        </authorList>
    </citation>
    <scope>NUCLEOTIDE SEQUENCE</scope>
    <source>
        <strain evidence="1">G3-4614</strain>
    </source>
</reference>